<evidence type="ECO:0000313" key="1">
    <source>
        <dbReference type="EMBL" id="SCC42207.1"/>
    </source>
</evidence>
<dbReference type="AlphaFoldDB" id="A0A1C4EF04"/>
<reference evidence="2" key="1">
    <citation type="submission" date="2016-08" db="EMBL/GenBank/DDBJ databases">
        <authorList>
            <person name="Loux V."/>
            <person name="Rue O."/>
        </authorList>
    </citation>
    <scope>NUCLEOTIDE SEQUENCE [LARGE SCALE GENOMIC DNA]</scope>
    <source>
        <strain evidence="2">INRA Bc05-F1</strain>
    </source>
</reference>
<dbReference type="Proteomes" id="UP000196052">
    <property type="component" value="Unassembled WGS sequence"/>
</dbReference>
<accession>A0A1C4EF04</accession>
<protein>
    <submittedName>
        <fullName evidence="1">Uncharacterized protein</fullName>
    </submittedName>
</protein>
<gene>
    <name evidence="1" type="ORF">BC05F1_03462</name>
</gene>
<name>A0A1C4EF04_9BACI</name>
<dbReference type="EMBL" id="FMBE01000013">
    <property type="protein sequence ID" value="SCC42207.1"/>
    <property type="molecule type" value="Genomic_DNA"/>
</dbReference>
<evidence type="ECO:0000313" key="2">
    <source>
        <dbReference type="Proteomes" id="UP000196052"/>
    </source>
</evidence>
<proteinExistence type="predicted"/>
<organism evidence="1 2">
    <name type="scientific">Bacillus wiedmannii</name>
    <dbReference type="NCBI Taxonomy" id="1890302"/>
    <lineage>
        <taxon>Bacteria</taxon>
        <taxon>Bacillati</taxon>
        <taxon>Bacillota</taxon>
        <taxon>Bacilli</taxon>
        <taxon>Bacillales</taxon>
        <taxon>Bacillaceae</taxon>
        <taxon>Bacillus</taxon>
        <taxon>Bacillus cereus group</taxon>
    </lineage>
</organism>
<sequence>MKTQAVLYNPGQVAGEI</sequence>